<dbReference type="GO" id="GO:0030246">
    <property type="term" value="F:carbohydrate binding"/>
    <property type="evidence" value="ECO:0007669"/>
    <property type="project" value="InterPro"/>
</dbReference>
<dbReference type="EMBL" id="JXLN01009968">
    <property type="protein sequence ID" value="KPM04814.1"/>
    <property type="molecule type" value="Genomic_DNA"/>
</dbReference>
<dbReference type="PANTHER" id="PTHR46780">
    <property type="entry name" value="PROTEIN EVA-1"/>
    <property type="match status" value="1"/>
</dbReference>
<proteinExistence type="predicted"/>
<evidence type="ECO:0000313" key="2">
    <source>
        <dbReference type="Proteomes" id="UP000616769"/>
    </source>
</evidence>
<organism evidence="1 2">
    <name type="scientific">Sarcoptes scabiei</name>
    <name type="common">Itch mite</name>
    <name type="synonym">Acarus scabiei</name>
    <dbReference type="NCBI Taxonomy" id="52283"/>
    <lineage>
        <taxon>Eukaryota</taxon>
        <taxon>Metazoa</taxon>
        <taxon>Ecdysozoa</taxon>
        <taxon>Arthropoda</taxon>
        <taxon>Chelicerata</taxon>
        <taxon>Arachnida</taxon>
        <taxon>Acari</taxon>
        <taxon>Acariformes</taxon>
        <taxon>Sarcoptiformes</taxon>
        <taxon>Astigmata</taxon>
        <taxon>Psoroptidia</taxon>
        <taxon>Sarcoptoidea</taxon>
        <taxon>Sarcoptidae</taxon>
        <taxon>Sarcoptinae</taxon>
        <taxon>Sarcoptes</taxon>
    </lineage>
</organism>
<dbReference type="Proteomes" id="UP000616769">
    <property type="component" value="Unassembled WGS sequence"/>
</dbReference>
<dbReference type="Gene3D" id="2.60.120.740">
    <property type="match status" value="2"/>
</dbReference>
<sequence>MLTKTLRTFQIHACDNEEVAIECDRRSVVKLVYANYGKPVPKNSICRSDMLKKFLDELRSANETIELDLDRNQIDEIRNRNYNRNLESENKSIGTIDLSTNLTQDWPQGYGFQTRSSYQRTYDRNCSDADDMDYNFTLAIEEACRGQYRCGLRVHFANIGLLKPPCDAEARKFAEVAYKCLPKRYVEQVGCYGKHLDLFCSDDDRLLILSATFGATPYGASECPNTTTTYHSPRLPDDLEQLYCVDEFATKTVMRKCHAKKRCTLFADYRSFAEPDCKHDVNYYLKVIYTCSSRTMIESDLRFLYQIPDASTTPFPKLRKKIVKVSKPATPEMIASIKEQMRKENAMRELMRKNLTQPSKSSEKSFTIKPKVDSPVNGKISNGNSSNIVPEKIDLDRFLLNSTTPSTIPSNSTIPDGNLTDSSINNCTTFETNENGERIFEFIYDWISAIIFIRTFIDENVLRRTRKKNNPSISSTKIFDIEQSYDGGDESRGCFGGAKTFAIESINDRDNPQRNSYSFRTNSFRQFIKTDLDPNRNQIIHEPIDSIRFRSRKNFNDDVDNNNNEGDDESKSIFNSPSWKDSIGTVANELSFSPSSNSTNRLSLVSKSSMPQSSQTHEIELRTILEKPFQSSSFSHSTSFVTSFPSSISTTMSTVTLSTQQQQPLPIINPQALAIEMVTSEIQPNTTTFPMAKIQPMITEHPSTTLQSPMANYPTTRSVIDEALINNLVDELSNHPMPPIMRTPKFPVLNPAASELQTRVLKTALMSAEEDVPHTMLSTTIDLKPRETIDMPSRRFPEPPSSCFTNSMIVSNEILPPPNLRRTKSMGMSEEGSFSNLGHIKLIEADVHSPPLLGKCSHVRDD</sequence>
<dbReference type="PROSITE" id="PS50228">
    <property type="entry name" value="SUEL_LECTIN"/>
    <property type="match status" value="1"/>
</dbReference>
<reference evidence="1 2" key="1">
    <citation type="journal article" date="2015" name="Parasit. Vectors">
        <title>Draft genome of the scabies mite.</title>
        <authorList>
            <person name="Rider S.D.Jr."/>
            <person name="Morgan M.S."/>
            <person name="Arlian L.G."/>
        </authorList>
    </citation>
    <scope>NUCLEOTIDE SEQUENCE [LARGE SCALE GENOMIC DNA]</scope>
    <source>
        <strain evidence="1">Arlian Lab</strain>
    </source>
</reference>
<dbReference type="AlphaFoldDB" id="A0A132A1K3"/>
<dbReference type="OrthoDB" id="5970528at2759"/>
<name>A0A132A1K3_SARSC</name>
<dbReference type="VEuPathDB" id="VectorBase:SSCA001786"/>
<dbReference type="InterPro" id="IPR000922">
    <property type="entry name" value="Lectin_gal-bd_dom"/>
</dbReference>
<evidence type="ECO:0000313" key="1">
    <source>
        <dbReference type="EMBL" id="KPM04814.1"/>
    </source>
</evidence>
<gene>
    <name evidence="1" type="ORF">QR98_0032680</name>
</gene>
<dbReference type="CDD" id="cd22829">
    <property type="entry name" value="Gal_Rha_Lectin_EVA1_EVA1C_rpt2"/>
    <property type="match status" value="1"/>
</dbReference>
<comment type="caution">
    <text evidence="1">The sequence shown here is derived from an EMBL/GenBank/DDBJ whole genome shotgun (WGS) entry which is preliminary data.</text>
</comment>
<accession>A0A132A1K3</accession>
<dbReference type="InterPro" id="IPR043159">
    <property type="entry name" value="Lectin_gal-bd_sf"/>
</dbReference>
<protein>
    <submittedName>
        <fullName evidence="1">Galactose binding lectin-like protein</fullName>
    </submittedName>
</protein>